<protein>
    <submittedName>
        <fullName evidence="1">Uncharacterized protein</fullName>
    </submittedName>
</protein>
<dbReference type="OrthoDB" id="10309475at2759"/>
<evidence type="ECO:0000313" key="2">
    <source>
        <dbReference type="Proteomes" id="UP000601435"/>
    </source>
</evidence>
<name>A0A813A0C2_9DINO</name>
<gene>
    <name evidence="1" type="ORF">SNEC2469_LOCUS26256</name>
</gene>
<comment type="caution">
    <text evidence="1">The sequence shown here is derived from an EMBL/GenBank/DDBJ whole genome shotgun (WGS) entry which is preliminary data.</text>
</comment>
<sequence length="143" mass="14932">MATTCMPSALMCSNDSEWWVPLEAVSFNTAFPEPLYLKVQQDTSGEFRVLGLGMGESSDCTGHGLVLGDAPAKRVAVGALLQTSPAAADVCLSKDASDEIGVPGALTLCEGTNPSVGSVLHGTGGCKPCAWFWKEQGCHWAAR</sequence>
<accession>A0A813A0C2</accession>
<keyword evidence="2" id="KW-1185">Reference proteome</keyword>
<dbReference type="Proteomes" id="UP000601435">
    <property type="component" value="Unassembled WGS sequence"/>
</dbReference>
<dbReference type="AlphaFoldDB" id="A0A813A0C2"/>
<evidence type="ECO:0000313" key="1">
    <source>
        <dbReference type="EMBL" id="CAE7849229.1"/>
    </source>
</evidence>
<dbReference type="EMBL" id="CAJNJA010053093">
    <property type="protein sequence ID" value="CAE7849229.1"/>
    <property type="molecule type" value="Genomic_DNA"/>
</dbReference>
<organism evidence="1 2">
    <name type="scientific">Symbiodinium necroappetens</name>
    <dbReference type="NCBI Taxonomy" id="1628268"/>
    <lineage>
        <taxon>Eukaryota</taxon>
        <taxon>Sar</taxon>
        <taxon>Alveolata</taxon>
        <taxon>Dinophyceae</taxon>
        <taxon>Suessiales</taxon>
        <taxon>Symbiodiniaceae</taxon>
        <taxon>Symbiodinium</taxon>
    </lineage>
</organism>
<proteinExistence type="predicted"/>
<reference evidence="1" key="1">
    <citation type="submission" date="2021-02" db="EMBL/GenBank/DDBJ databases">
        <authorList>
            <person name="Dougan E. K."/>
            <person name="Rhodes N."/>
            <person name="Thang M."/>
            <person name="Chan C."/>
        </authorList>
    </citation>
    <scope>NUCLEOTIDE SEQUENCE</scope>
</reference>